<reference evidence="1 2" key="1">
    <citation type="journal article" date="2022" name="DNA Res.">
        <title>Chromosomal-level genome assembly of the orchid tree Bauhinia variegata (Leguminosae; Cercidoideae) supports the allotetraploid origin hypothesis of Bauhinia.</title>
        <authorList>
            <person name="Zhong Y."/>
            <person name="Chen Y."/>
            <person name="Zheng D."/>
            <person name="Pang J."/>
            <person name="Liu Y."/>
            <person name="Luo S."/>
            <person name="Meng S."/>
            <person name="Qian L."/>
            <person name="Wei D."/>
            <person name="Dai S."/>
            <person name="Zhou R."/>
        </authorList>
    </citation>
    <scope>NUCLEOTIDE SEQUENCE [LARGE SCALE GENOMIC DNA]</scope>
    <source>
        <strain evidence="1">BV-YZ2020</strain>
    </source>
</reference>
<protein>
    <submittedName>
        <fullName evidence="1">Uncharacterized protein</fullName>
    </submittedName>
</protein>
<evidence type="ECO:0000313" key="1">
    <source>
        <dbReference type="EMBL" id="KAI4348176.1"/>
    </source>
</evidence>
<evidence type="ECO:0000313" key="2">
    <source>
        <dbReference type="Proteomes" id="UP000828941"/>
    </source>
</evidence>
<keyword evidence="2" id="KW-1185">Reference proteome</keyword>
<accession>A0ACB9PI88</accession>
<comment type="caution">
    <text evidence="1">The sequence shown here is derived from an EMBL/GenBank/DDBJ whole genome shotgun (WGS) entry which is preliminary data.</text>
</comment>
<organism evidence="1 2">
    <name type="scientific">Bauhinia variegata</name>
    <name type="common">Purple orchid tree</name>
    <name type="synonym">Phanera variegata</name>
    <dbReference type="NCBI Taxonomy" id="167791"/>
    <lineage>
        <taxon>Eukaryota</taxon>
        <taxon>Viridiplantae</taxon>
        <taxon>Streptophyta</taxon>
        <taxon>Embryophyta</taxon>
        <taxon>Tracheophyta</taxon>
        <taxon>Spermatophyta</taxon>
        <taxon>Magnoliopsida</taxon>
        <taxon>eudicotyledons</taxon>
        <taxon>Gunneridae</taxon>
        <taxon>Pentapetalae</taxon>
        <taxon>rosids</taxon>
        <taxon>fabids</taxon>
        <taxon>Fabales</taxon>
        <taxon>Fabaceae</taxon>
        <taxon>Cercidoideae</taxon>
        <taxon>Cercideae</taxon>
        <taxon>Bauhiniinae</taxon>
        <taxon>Bauhinia</taxon>
    </lineage>
</organism>
<name>A0ACB9PI88_BAUVA</name>
<sequence length="121" mass="13183">MFSNIQVTDVETPIMIDQYYCDGGKCKNATPAVAVAGINYLNVKGTYTKEPVHLACSESLPCTDITLDTIELKLSQKSKRSNGPFCWEAYGELRTETVPPIDCLETGNPSKTGARANKDSC</sequence>
<proteinExistence type="predicted"/>
<dbReference type="Proteomes" id="UP000828941">
    <property type="component" value="Chromosome 4"/>
</dbReference>
<gene>
    <name evidence="1" type="ORF">L6164_008931</name>
</gene>
<dbReference type="EMBL" id="CM039429">
    <property type="protein sequence ID" value="KAI4348176.1"/>
    <property type="molecule type" value="Genomic_DNA"/>
</dbReference>